<evidence type="ECO:0000256" key="12">
    <source>
        <dbReference type="ARBA" id="ARBA00023012"/>
    </source>
</evidence>
<evidence type="ECO:0000256" key="9">
    <source>
        <dbReference type="ARBA" id="ARBA00022777"/>
    </source>
</evidence>
<feature type="domain" description="Histidine kinase" evidence="18">
    <location>
        <begin position="234"/>
        <end position="449"/>
    </location>
</feature>
<dbReference type="Pfam" id="PF00672">
    <property type="entry name" value="HAMP"/>
    <property type="match status" value="1"/>
</dbReference>
<evidence type="ECO:0000256" key="6">
    <source>
        <dbReference type="ARBA" id="ARBA00022679"/>
    </source>
</evidence>
<organism evidence="20 21">
    <name type="scientific">Paenibacillus pectinilyticus</name>
    <dbReference type="NCBI Taxonomy" id="512399"/>
    <lineage>
        <taxon>Bacteria</taxon>
        <taxon>Bacillati</taxon>
        <taxon>Bacillota</taxon>
        <taxon>Bacilli</taxon>
        <taxon>Bacillales</taxon>
        <taxon>Paenibacillaceae</taxon>
        <taxon>Paenibacillus</taxon>
    </lineage>
</organism>
<dbReference type="Gene3D" id="3.30.565.10">
    <property type="entry name" value="Histidine kinase-like ATPase, C-terminal domain"/>
    <property type="match status" value="1"/>
</dbReference>
<dbReference type="InterPro" id="IPR003594">
    <property type="entry name" value="HATPase_dom"/>
</dbReference>
<evidence type="ECO:0000256" key="10">
    <source>
        <dbReference type="ARBA" id="ARBA00022840"/>
    </source>
</evidence>
<evidence type="ECO:0000256" key="17">
    <source>
        <dbReference type="SAM" id="Phobius"/>
    </source>
</evidence>
<comment type="caution">
    <text evidence="20">The sequence shown here is derived from an EMBL/GenBank/DDBJ whole genome shotgun (WGS) entry which is preliminary data.</text>
</comment>
<accession>A0A1C1A0H6</accession>
<keyword evidence="12" id="KW-0902">Two-component regulatory system</keyword>
<evidence type="ECO:0000256" key="2">
    <source>
        <dbReference type="ARBA" id="ARBA00004651"/>
    </source>
</evidence>
<dbReference type="SUPFAM" id="SSF158472">
    <property type="entry name" value="HAMP domain-like"/>
    <property type="match status" value="1"/>
</dbReference>
<dbReference type="SUPFAM" id="SSF47384">
    <property type="entry name" value="Homodimeric domain of signal transducing histidine kinase"/>
    <property type="match status" value="1"/>
</dbReference>
<evidence type="ECO:0000256" key="13">
    <source>
        <dbReference type="ARBA" id="ARBA00023026"/>
    </source>
</evidence>
<protein>
    <recommendedName>
        <fullName evidence="16">Heme sensor protein HssS</fullName>
        <ecNumber evidence="3">2.7.13.3</ecNumber>
    </recommendedName>
</protein>
<dbReference type="Pfam" id="PF02518">
    <property type="entry name" value="HATPase_c"/>
    <property type="match status" value="1"/>
</dbReference>
<evidence type="ECO:0000256" key="11">
    <source>
        <dbReference type="ARBA" id="ARBA00022989"/>
    </source>
</evidence>
<dbReference type="SMART" id="SM00388">
    <property type="entry name" value="HisKA"/>
    <property type="match status" value="1"/>
</dbReference>
<dbReference type="CDD" id="cd00082">
    <property type="entry name" value="HisKA"/>
    <property type="match status" value="1"/>
</dbReference>
<dbReference type="Proteomes" id="UP000093309">
    <property type="component" value="Unassembled WGS sequence"/>
</dbReference>
<evidence type="ECO:0000256" key="8">
    <source>
        <dbReference type="ARBA" id="ARBA00022741"/>
    </source>
</evidence>
<dbReference type="SMART" id="SM00387">
    <property type="entry name" value="HATPase_c"/>
    <property type="match status" value="1"/>
</dbReference>
<dbReference type="InterPro" id="IPR004358">
    <property type="entry name" value="Sig_transdc_His_kin-like_C"/>
</dbReference>
<evidence type="ECO:0000256" key="15">
    <source>
        <dbReference type="ARBA" id="ARBA00037219"/>
    </source>
</evidence>
<feature type="transmembrane region" description="Helical" evidence="17">
    <location>
        <begin position="149"/>
        <end position="173"/>
    </location>
</feature>
<dbReference type="PANTHER" id="PTHR45528">
    <property type="entry name" value="SENSOR HISTIDINE KINASE CPXA"/>
    <property type="match status" value="1"/>
</dbReference>
<keyword evidence="14 17" id="KW-0472">Membrane</keyword>
<dbReference type="CDD" id="cd00075">
    <property type="entry name" value="HATPase"/>
    <property type="match status" value="1"/>
</dbReference>
<dbReference type="InterPro" id="IPR003661">
    <property type="entry name" value="HisK_dim/P_dom"/>
</dbReference>
<keyword evidence="9 20" id="KW-0418">Kinase</keyword>
<dbReference type="PRINTS" id="PR00344">
    <property type="entry name" value="BCTRLSENSOR"/>
</dbReference>
<dbReference type="InterPro" id="IPR003660">
    <property type="entry name" value="HAMP_dom"/>
</dbReference>
<dbReference type="InterPro" id="IPR050398">
    <property type="entry name" value="HssS/ArlS-like"/>
</dbReference>
<keyword evidence="5" id="KW-0597">Phosphoprotein</keyword>
<dbReference type="Gene3D" id="1.10.287.130">
    <property type="match status" value="1"/>
</dbReference>
<dbReference type="CDD" id="cd06225">
    <property type="entry name" value="HAMP"/>
    <property type="match status" value="1"/>
</dbReference>
<keyword evidence="21" id="KW-1185">Reference proteome</keyword>
<evidence type="ECO:0000259" key="19">
    <source>
        <dbReference type="PROSITE" id="PS50885"/>
    </source>
</evidence>
<sequence>MKSLYVRIILTFVGAVIISLILSFYIISLIYQRQLNDLVTDNLIANGKKIIQTYQTTPSAQLQPFMQNVSGISNTSIQIYDHNGDAILNQNNLFIQVKPNSIQSVVAGNVFREVDVGKEHQVFTGLPFQSNGESYALFLTLDSGKLEHVFSYVVQTLLLSVLILGSLLILIAARFIVKPIKRLTQATKRMAKGIFDIQLPSNRRDEIGQLTASFNEMAIELANLDRMRQEFVTNVSHEFQTPLTSITGFTKALKHKAMSEESRLHYLTIIEEESKRLSRLSQNLLQLSHLQHKDSPLKPSMYRLDEQLRNVMITLEPQWAGKQIALDIEFEQIQIEAEEDQLNQVWVNLLSNSIKFTPAAGKIQVSAVIQGKLVFVTFSDNGPGIPEDLRSSIFMPFYKVDKSRNSSIQGNGLGLSIVKPIVDSHHGEILVSTSVWGGSSFTVQLPLRHVVERNPI</sequence>
<dbReference type="OrthoDB" id="9813151at2"/>
<evidence type="ECO:0000313" key="20">
    <source>
        <dbReference type="EMBL" id="OCT13892.1"/>
    </source>
</evidence>
<keyword evidence="7 17" id="KW-0812">Transmembrane</keyword>
<comment type="function">
    <text evidence="15">Member of the two-component regulatory system HssS/HssR involved in intracellular heme homeostasis and tempering of staphylococcal virulence. HssS functions as a heme sensor histidine kinase which is autophosphorylated at a histidine residue and transfers its phosphate group to an aspartate residue of HssR. HssR/HssS activates the expression of hrtAB, an efflux pump, in response to extracellular heme, hemin, hemoglobin or blood.</text>
</comment>
<keyword evidence="8" id="KW-0547">Nucleotide-binding</keyword>
<dbReference type="InterPro" id="IPR005467">
    <property type="entry name" value="His_kinase_dom"/>
</dbReference>
<dbReference type="AlphaFoldDB" id="A0A1C1A0H6"/>
<dbReference type="FunFam" id="1.10.287.130:FF:000001">
    <property type="entry name" value="Two-component sensor histidine kinase"/>
    <property type="match status" value="1"/>
</dbReference>
<dbReference type="Pfam" id="PF00512">
    <property type="entry name" value="HisKA"/>
    <property type="match status" value="1"/>
</dbReference>
<keyword evidence="10" id="KW-0067">ATP-binding</keyword>
<evidence type="ECO:0000256" key="14">
    <source>
        <dbReference type="ARBA" id="ARBA00023136"/>
    </source>
</evidence>
<dbReference type="GO" id="GO:0005886">
    <property type="term" value="C:plasma membrane"/>
    <property type="evidence" value="ECO:0007669"/>
    <property type="project" value="UniProtKB-SubCell"/>
</dbReference>
<dbReference type="SMART" id="SM00304">
    <property type="entry name" value="HAMP"/>
    <property type="match status" value="1"/>
</dbReference>
<reference evidence="21" key="1">
    <citation type="submission" date="2016-05" db="EMBL/GenBank/DDBJ databases">
        <title>Paenibacillus oryzae. sp. nov., isolated from the rice root.</title>
        <authorList>
            <person name="Zhang J."/>
            <person name="Zhang X."/>
        </authorList>
    </citation>
    <scope>NUCLEOTIDE SEQUENCE [LARGE SCALE GENOMIC DNA]</scope>
    <source>
        <strain evidence="21">KCTC13222</strain>
    </source>
</reference>
<gene>
    <name evidence="20" type="ORF">A8709_17955</name>
</gene>
<evidence type="ECO:0000256" key="4">
    <source>
        <dbReference type="ARBA" id="ARBA00022475"/>
    </source>
</evidence>
<evidence type="ECO:0000256" key="7">
    <source>
        <dbReference type="ARBA" id="ARBA00022692"/>
    </source>
</evidence>
<name>A0A1C1A0H6_9BACL</name>
<keyword evidence="11 17" id="KW-1133">Transmembrane helix</keyword>
<feature type="domain" description="HAMP" evidence="19">
    <location>
        <begin position="174"/>
        <end position="226"/>
    </location>
</feature>
<keyword evidence="4" id="KW-1003">Cell membrane</keyword>
<dbReference type="EC" id="2.7.13.3" evidence="3"/>
<dbReference type="GO" id="GO:0005524">
    <property type="term" value="F:ATP binding"/>
    <property type="evidence" value="ECO:0007669"/>
    <property type="project" value="UniProtKB-KW"/>
</dbReference>
<dbReference type="Gene3D" id="6.10.340.10">
    <property type="match status" value="1"/>
</dbReference>
<keyword evidence="6" id="KW-0808">Transferase</keyword>
<proteinExistence type="predicted"/>
<dbReference type="SUPFAM" id="SSF55874">
    <property type="entry name" value="ATPase domain of HSP90 chaperone/DNA topoisomerase II/histidine kinase"/>
    <property type="match status" value="1"/>
</dbReference>
<comment type="subcellular location">
    <subcellularLocation>
        <location evidence="2">Cell membrane</location>
        <topology evidence="2">Multi-pass membrane protein</topology>
    </subcellularLocation>
</comment>
<comment type="catalytic activity">
    <reaction evidence="1">
        <text>ATP + protein L-histidine = ADP + protein N-phospho-L-histidine.</text>
        <dbReference type="EC" id="2.7.13.3"/>
    </reaction>
</comment>
<dbReference type="EMBL" id="LYPC01000022">
    <property type="protein sequence ID" value="OCT13892.1"/>
    <property type="molecule type" value="Genomic_DNA"/>
</dbReference>
<evidence type="ECO:0000256" key="3">
    <source>
        <dbReference type="ARBA" id="ARBA00012438"/>
    </source>
</evidence>
<dbReference type="FunFam" id="3.30.565.10:FF:000006">
    <property type="entry name" value="Sensor histidine kinase WalK"/>
    <property type="match status" value="1"/>
</dbReference>
<evidence type="ECO:0000256" key="1">
    <source>
        <dbReference type="ARBA" id="ARBA00000085"/>
    </source>
</evidence>
<dbReference type="STRING" id="512399.A8709_17955"/>
<dbReference type="InterPro" id="IPR036097">
    <property type="entry name" value="HisK_dim/P_sf"/>
</dbReference>
<evidence type="ECO:0000313" key="21">
    <source>
        <dbReference type="Proteomes" id="UP000093309"/>
    </source>
</evidence>
<dbReference type="PROSITE" id="PS50109">
    <property type="entry name" value="HIS_KIN"/>
    <property type="match status" value="1"/>
</dbReference>
<dbReference type="PROSITE" id="PS50885">
    <property type="entry name" value="HAMP"/>
    <property type="match status" value="1"/>
</dbReference>
<evidence type="ECO:0000259" key="18">
    <source>
        <dbReference type="PROSITE" id="PS50109"/>
    </source>
</evidence>
<dbReference type="GO" id="GO:0000155">
    <property type="term" value="F:phosphorelay sensor kinase activity"/>
    <property type="evidence" value="ECO:0007669"/>
    <property type="project" value="InterPro"/>
</dbReference>
<evidence type="ECO:0000256" key="16">
    <source>
        <dbReference type="ARBA" id="ARBA00040841"/>
    </source>
</evidence>
<keyword evidence="13" id="KW-0843">Virulence</keyword>
<dbReference type="InterPro" id="IPR036890">
    <property type="entry name" value="HATPase_C_sf"/>
</dbReference>
<feature type="transmembrane region" description="Helical" evidence="17">
    <location>
        <begin position="7"/>
        <end position="31"/>
    </location>
</feature>
<dbReference type="PANTHER" id="PTHR45528:SF11">
    <property type="entry name" value="HISTIDINE KINASE"/>
    <property type="match status" value="1"/>
</dbReference>
<evidence type="ECO:0000256" key="5">
    <source>
        <dbReference type="ARBA" id="ARBA00022553"/>
    </source>
</evidence>